<evidence type="ECO:0000256" key="9">
    <source>
        <dbReference type="ARBA" id="ARBA00073635"/>
    </source>
</evidence>
<dbReference type="Proteomes" id="UP000186917">
    <property type="component" value="Unassembled WGS sequence"/>
</dbReference>
<evidence type="ECO:0000259" key="13">
    <source>
        <dbReference type="Pfam" id="PF00899"/>
    </source>
</evidence>
<keyword evidence="3" id="KW-0547">Nucleotide-binding</keyword>
<dbReference type="Pfam" id="PF00899">
    <property type="entry name" value="ThiF"/>
    <property type="match status" value="1"/>
</dbReference>
<evidence type="ECO:0000256" key="2">
    <source>
        <dbReference type="ARBA" id="ARBA00022679"/>
    </source>
</evidence>
<comment type="subunit">
    <text evidence="7">Homodimer. Forms a stable heterotetrameric complex of 2 MoeB and 2 MoaD during adenylation of MoaD.</text>
</comment>
<evidence type="ECO:0000256" key="1">
    <source>
        <dbReference type="ARBA" id="ARBA00009919"/>
    </source>
</evidence>
<keyword evidence="14" id="KW-0548">Nucleotidyltransferase</keyword>
<dbReference type="EMBL" id="FTOR01000001">
    <property type="protein sequence ID" value="SIS68586.1"/>
    <property type="molecule type" value="Genomic_DNA"/>
</dbReference>
<dbReference type="SUPFAM" id="SSF69572">
    <property type="entry name" value="Activating enzymes of the ubiquitin-like proteins"/>
    <property type="match status" value="1"/>
</dbReference>
<dbReference type="RefSeq" id="WP_076375553.1">
    <property type="nucleotide sequence ID" value="NZ_AP017422.1"/>
</dbReference>
<sequence>MQLTQHDLQRYTRQMLLPEIGVNGQLQLKQARVLVVGAGGLGCPFLQYLAAAGAGHIGIIDDDAVAISNLHRQILFNTNDVGKNKAATAAEKLLLLNPLIEVQAFATRLTADNATALISEYDVIADCSDNFETRYLVNDTCVQLNKPLISGSIFQFEGQLSVYNYQGGPTYRCLFPEPSEMAACGITGVVGVLPGIIGSYMANEAIKVICHTGTVLSGRLLVINILDNTIRLFQFSRQWIYA</sequence>
<dbReference type="GO" id="GO:0005737">
    <property type="term" value="C:cytoplasm"/>
    <property type="evidence" value="ECO:0007669"/>
    <property type="project" value="TreeGrafter"/>
</dbReference>
<proteinExistence type="inferred from homology"/>
<gene>
    <name evidence="14" type="ORF">SAMN05421788_101627</name>
</gene>
<evidence type="ECO:0000256" key="12">
    <source>
        <dbReference type="ARBA" id="ARBA00078531"/>
    </source>
</evidence>
<accession>A0A173MNH1</accession>
<feature type="domain" description="THIF-type NAD/FAD binding fold" evidence="13">
    <location>
        <begin position="11"/>
        <end position="235"/>
    </location>
</feature>
<dbReference type="AlphaFoldDB" id="A0A173MNH1"/>
<comment type="function">
    <text evidence="6">Catalyzes the adenylation by ATP of the carboxyl group of the C-terminal glycine of sulfur carrier protein MoaD.</text>
</comment>
<keyword evidence="2 14" id="KW-0808">Transferase</keyword>
<keyword evidence="4" id="KW-0067">ATP-binding</keyword>
<dbReference type="OrthoDB" id="9804286at2"/>
<dbReference type="FunFam" id="3.40.50.720:FF:000033">
    <property type="entry name" value="Adenylyltransferase and sulfurtransferase MOCS3"/>
    <property type="match status" value="1"/>
</dbReference>
<dbReference type="PANTHER" id="PTHR10953:SF102">
    <property type="entry name" value="ADENYLYLTRANSFERASE AND SULFURTRANSFERASE MOCS3"/>
    <property type="match status" value="1"/>
</dbReference>
<evidence type="ECO:0000256" key="7">
    <source>
        <dbReference type="ARBA" id="ARBA00063809"/>
    </source>
</evidence>
<dbReference type="EC" id="2.7.7.80" evidence="8"/>
<dbReference type="InterPro" id="IPR045886">
    <property type="entry name" value="ThiF/MoeB/HesA"/>
</dbReference>
<evidence type="ECO:0000256" key="5">
    <source>
        <dbReference type="ARBA" id="ARBA00052218"/>
    </source>
</evidence>
<dbReference type="InterPro" id="IPR035985">
    <property type="entry name" value="Ubiquitin-activating_enz"/>
</dbReference>
<organism evidence="14 15">
    <name type="scientific">Filimonas lacunae</name>
    <dbReference type="NCBI Taxonomy" id="477680"/>
    <lineage>
        <taxon>Bacteria</taxon>
        <taxon>Pseudomonadati</taxon>
        <taxon>Bacteroidota</taxon>
        <taxon>Chitinophagia</taxon>
        <taxon>Chitinophagales</taxon>
        <taxon>Chitinophagaceae</taxon>
        <taxon>Filimonas</taxon>
    </lineage>
</organism>
<reference evidence="15" key="1">
    <citation type="submission" date="2017-01" db="EMBL/GenBank/DDBJ databases">
        <authorList>
            <person name="Varghese N."/>
            <person name="Submissions S."/>
        </authorList>
    </citation>
    <scope>NUCLEOTIDE SEQUENCE [LARGE SCALE GENOMIC DNA]</scope>
    <source>
        <strain evidence="15">DSM 21054</strain>
    </source>
</reference>
<dbReference type="GO" id="GO:0004792">
    <property type="term" value="F:thiosulfate-cyanide sulfurtransferase activity"/>
    <property type="evidence" value="ECO:0007669"/>
    <property type="project" value="TreeGrafter"/>
</dbReference>
<dbReference type="NCBIfam" id="NF004281">
    <property type="entry name" value="PRK05690.1"/>
    <property type="match status" value="1"/>
</dbReference>
<dbReference type="GO" id="GO:0005524">
    <property type="term" value="F:ATP binding"/>
    <property type="evidence" value="ECO:0007669"/>
    <property type="project" value="UniProtKB-KW"/>
</dbReference>
<dbReference type="PANTHER" id="PTHR10953">
    <property type="entry name" value="UBIQUITIN-ACTIVATING ENZYME E1"/>
    <property type="match status" value="1"/>
</dbReference>
<comment type="catalytic activity">
    <reaction evidence="5">
        <text>[molybdopterin-synthase sulfur-carrier protein]-C-terminal Gly-Gly + ATP + H(+) = [molybdopterin-synthase sulfur-carrier protein]-C-terminal Gly-Gly-AMP + diphosphate</text>
        <dbReference type="Rhea" id="RHEA:43616"/>
        <dbReference type="Rhea" id="RHEA-COMP:12159"/>
        <dbReference type="Rhea" id="RHEA-COMP:12202"/>
        <dbReference type="ChEBI" id="CHEBI:15378"/>
        <dbReference type="ChEBI" id="CHEBI:30616"/>
        <dbReference type="ChEBI" id="CHEBI:33019"/>
        <dbReference type="ChEBI" id="CHEBI:90618"/>
        <dbReference type="ChEBI" id="CHEBI:90778"/>
        <dbReference type="EC" id="2.7.7.80"/>
    </reaction>
</comment>
<dbReference type="CDD" id="cd00757">
    <property type="entry name" value="ThiF_MoeB_HesA_family"/>
    <property type="match status" value="1"/>
</dbReference>
<dbReference type="KEGG" id="fln:FLA_5232"/>
<comment type="similarity">
    <text evidence="1">Belongs to the HesA/MoeB/ThiF family.</text>
</comment>
<evidence type="ECO:0000256" key="8">
    <source>
        <dbReference type="ARBA" id="ARBA00066884"/>
    </source>
</evidence>
<dbReference type="STRING" id="477680.SAMN05421788_101627"/>
<evidence type="ECO:0000256" key="6">
    <source>
        <dbReference type="ARBA" id="ARBA00055169"/>
    </source>
</evidence>
<keyword evidence="15" id="KW-1185">Reference proteome</keyword>
<name>A0A173MNH1_9BACT</name>
<dbReference type="GO" id="GO:0008641">
    <property type="term" value="F:ubiquitin-like modifier activating enzyme activity"/>
    <property type="evidence" value="ECO:0007669"/>
    <property type="project" value="InterPro"/>
</dbReference>
<evidence type="ECO:0000256" key="3">
    <source>
        <dbReference type="ARBA" id="ARBA00022741"/>
    </source>
</evidence>
<evidence type="ECO:0000313" key="15">
    <source>
        <dbReference type="Proteomes" id="UP000186917"/>
    </source>
</evidence>
<dbReference type="Gene3D" id="3.40.50.720">
    <property type="entry name" value="NAD(P)-binding Rossmann-like Domain"/>
    <property type="match status" value="1"/>
</dbReference>
<evidence type="ECO:0000313" key="14">
    <source>
        <dbReference type="EMBL" id="SIS68586.1"/>
    </source>
</evidence>
<evidence type="ECO:0000256" key="4">
    <source>
        <dbReference type="ARBA" id="ARBA00022840"/>
    </source>
</evidence>
<evidence type="ECO:0000256" key="10">
    <source>
        <dbReference type="ARBA" id="ARBA00075110"/>
    </source>
</evidence>
<evidence type="ECO:0000256" key="11">
    <source>
        <dbReference type="ARBA" id="ARBA00075328"/>
    </source>
</evidence>
<dbReference type="InterPro" id="IPR000594">
    <property type="entry name" value="ThiF_NAD_FAD-bd"/>
</dbReference>
<dbReference type="GO" id="GO:0061605">
    <property type="term" value="F:molybdopterin-synthase adenylyltransferase activity"/>
    <property type="evidence" value="ECO:0007669"/>
    <property type="project" value="UniProtKB-EC"/>
</dbReference>
<protein>
    <recommendedName>
        <fullName evidence="9">Molybdopterin-synthase adenylyltransferase</fullName>
        <ecNumber evidence="8">2.7.7.80</ecNumber>
    </recommendedName>
    <alternativeName>
        <fullName evidence="12">MoaD protein adenylase</fullName>
    </alternativeName>
    <alternativeName>
        <fullName evidence="10">Molybdopterin-converting factor subunit 1 adenylase</fullName>
    </alternativeName>
    <alternativeName>
        <fullName evidence="11">Sulfur carrier protein MoaD adenylyltransferase</fullName>
    </alternativeName>
</protein>